<keyword evidence="1" id="KW-0732">Signal</keyword>
<dbReference type="Proteomes" id="UP000323000">
    <property type="component" value="Chromosome 6"/>
</dbReference>
<evidence type="ECO:0000313" key="3">
    <source>
        <dbReference type="EMBL" id="TXG59552.1"/>
    </source>
</evidence>
<dbReference type="OrthoDB" id="337038at2759"/>
<dbReference type="SUPFAM" id="SSF55797">
    <property type="entry name" value="PR-1-like"/>
    <property type="match status" value="1"/>
</dbReference>
<feature type="domain" description="SCP" evidence="2">
    <location>
        <begin position="43"/>
        <end position="180"/>
    </location>
</feature>
<protein>
    <recommendedName>
        <fullName evidence="2">SCP domain-containing protein</fullName>
    </recommendedName>
</protein>
<evidence type="ECO:0000256" key="1">
    <source>
        <dbReference type="SAM" id="SignalP"/>
    </source>
</evidence>
<gene>
    <name evidence="3" type="ORF">EZV62_014125</name>
</gene>
<name>A0A5C7HTL6_9ROSI</name>
<dbReference type="EMBL" id="VAHF01000006">
    <property type="protein sequence ID" value="TXG59552.1"/>
    <property type="molecule type" value="Genomic_DNA"/>
</dbReference>
<dbReference type="PANTHER" id="PTHR31276">
    <property type="match status" value="1"/>
</dbReference>
<dbReference type="SMART" id="SM00198">
    <property type="entry name" value="SCP"/>
    <property type="match status" value="1"/>
</dbReference>
<reference evidence="4" key="1">
    <citation type="journal article" date="2019" name="Gigascience">
        <title>De novo genome assembly of the endangered Acer yangbiense, a plant species with extremely small populations endemic to Yunnan Province, China.</title>
        <authorList>
            <person name="Yang J."/>
            <person name="Wariss H.M."/>
            <person name="Tao L."/>
            <person name="Zhang R."/>
            <person name="Yun Q."/>
            <person name="Hollingsworth P."/>
            <person name="Dao Z."/>
            <person name="Luo G."/>
            <person name="Guo H."/>
            <person name="Ma Y."/>
            <person name="Sun W."/>
        </authorList>
    </citation>
    <scope>NUCLEOTIDE SEQUENCE [LARGE SCALE GENOMIC DNA]</scope>
    <source>
        <strain evidence="4">cv. Malutang</strain>
    </source>
</reference>
<keyword evidence="4" id="KW-1185">Reference proteome</keyword>
<dbReference type="PANTHER" id="PTHR31276:SF10">
    <property type="entry name" value="PROTEIN MIZU-KUSSEI 1-LIKE"/>
    <property type="match status" value="1"/>
</dbReference>
<dbReference type="CDD" id="cd05381">
    <property type="entry name" value="CAP_PR-1"/>
    <property type="match status" value="1"/>
</dbReference>
<accession>A0A5C7HTL6</accession>
<proteinExistence type="predicted"/>
<comment type="caution">
    <text evidence="3">The sequence shown here is derived from an EMBL/GenBank/DDBJ whole genome shotgun (WGS) entry which is preliminary data.</text>
</comment>
<evidence type="ECO:0000313" key="4">
    <source>
        <dbReference type="Proteomes" id="UP000323000"/>
    </source>
</evidence>
<dbReference type="Pfam" id="PF04759">
    <property type="entry name" value="DUF617"/>
    <property type="match status" value="1"/>
</dbReference>
<sequence>MALALVALVVVSICPGSFHGVSAVSVSVTATPNINPSPAPLSTAAREFLESHNQARAQVGVAPLIWSENLANATSRLVRYQRINKGCEFANLTSGKYGANQSWGSGGVAVTPRMAVDSWVNEKNYYNHSDNSCEPNHMCGVYTQVVWRKSLELGCGQAFCNKDQATLTICFYNPPGNYIMDFFSQCNQACHNIFTSQCLPDTATTFTGTIICPVNGEQLRLCIQEDSSSSSPLILLDIPLSTSSFCSLIRYGTIRMVLECMSESKEKLPLLSMPKWVMYCNGQKMGFAKRREVSQKDAWLLEMLRSVSAGAGVLPDKDSGGYKYLRGQFEQVATGSDNSEAYHLIDPSRCFGQDLSVFFLRSTTM</sequence>
<dbReference type="InterPro" id="IPR006460">
    <property type="entry name" value="MIZ1-like_pln"/>
</dbReference>
<dbReference type="NCBIfam" id="TIGR01570">
    <property type="entry name" value="A_thal_3588"/>
    <property type="match status" value="1"/>
</dbReference>
<dbReference type="InterPro" id="IPR035940">
    <property type="entry name" value="CAP_sf"/>
</dbReference>
<dbReference type="AlphaFoldDB" id="A0A5C7HTL6"/>
<organism evidence="3 4">
    <name type="scientific">Acer yangbiense</name>
    <dbReference type="NCBI Taxonomy" id="1000413"/>
    <lineage>
        <taxon>Eukaryota</taxon>
        <taxon>Viridiplantae</taxon>
        <taxon>Streptophyta</taxon>
        <taxon>Embryophyta</taxon>
        <taxon>Tracheophyta</taxon>
        <taxon>Spermatophyta</taxon>
        <taxon>Magnoliopsida</taxon>
        <taxon>eudicotyledons</taxon>
        <taxon>Gunneridae</taxon>
        <taxon>Pentapetalae</taxon>
        <taxon>rosids</taxon>
        <taxon>malvids</taxon>
        <taxon>Sapindales</taxon>
        <taxon>Sapindaceae</taxon>
        <taxon>Hippocastanoideae</taxon>
        <taxon>Acereae</taxon>
        <taxon>Acer</taxon>
    </lineage>
</organism>
<dbReference type="Pfam" id="PF00188">
    <property type="entry name" value="CAP"/>
    <property type="match status" value="1"/>
</dbReference>
<dbReference type="InterPro" id="IPR001283">
    <property type="entry name" value="CRISP-related"/>
</dbReference>
<feature type="signal peptide" evidence="1">
    <location>
        <begin position="1"/>
        <end position="23"/>
    </location>
</feature>
<dbReference type="InterPro" id="IPR014044">
    <property type="entry name" value="CAP_dom"/>
</dbReference>
<dbReference type="PRINTS" id="PR00837">
    <property type="entry name" value="V5TPXLIKE"/>
</dbReference>
<dbReference type="GO" id="GO:0010274">
    <property type="term" value="P:hydrotropism"/>
    <property type="evidence" value="ECO:0007669"/>
    <property type="project" value="InterPro"/>
</dbReference>
<dbReference type="FunFam" id="3.40.33.10:FF:000004">
    <property type="entry name" value="CAP, cysteine-rich secretory protein, antigen 5"/>
    <property type="match status" value="1"/>
</dbReference>
<evidence type="ECO:0000259" key="2">
    <source>
        <dbReference type="SMART" id="SM00198"/>
    </source>
</evidence>
<feature type="chain" id="PRO_5023070326" description="SCP domain-containing protein" evidence="1">
    <location>
        <begin position="24"/>
        <end position="365"/>
    </location>
</feature>
<dbReference type="Gene3D" id="3.40.33.10">
    <property type="entry name" value="CAP"/>
    <property type="match status" value="1"/>
</dbReference>